<feature type="region of interest" description="Disordered" evidence="1">
    <location>
        <begin position="964"/>
        <end position="1024"/>
    </location>
</feature>
<proteinExistence type="predicted"/>
<gene>
    <name evidence="2" type="ORF">SNEC2469_LOCUS12058</name>
</gene>
<feature type="region of interest" description="Disordered" evidence="1">
    <location>
        <begin position="281"/>
        <end position="303"/>
    </location>
</feature>
<dbReference type="EMBL" id="CAJNJA010019098">
    <property type="protein sequence ID" value="CAE7438579.1"/>
    <property type="molecule type" value="Genomic_DNA"/>
</dbReference>
<dbReference type="OrthoDB" id="3270987at2759"/>
<comment type="caution">
    <text evidence="2">The sequence shown here is derived from an EMBL/GenBank/DDBJ whole genome shotgun (WGS) entry which is preliminary data.</text>
</comment>
<protein>
    <submittedName>
        <fullName evidence="2">Uncharacterized protein</fullName>
    </submittedName>
</protein>
<feature type="compositionally biased region" description="Polar residues" evidence="1">
    <location>
        <begin position="1008"/>
        <end position="1019"/>
    </location>
</feature>
<feature type="compositionally biased region" description="Basic and acidic residues" evidence="1">
    <location>
        <begin position="992"/>
        <end position="1004"/>
    </location>
</feature>
<sequence length="1358" mass="149914">MGMPQALQTLEAVTLVCLENIQQTSSVVREDTPDPNSMLQIARSVMQLSDYDALTPHHCVAMRAGYPAHHFLAYVFHPDITEPLSDVVTVLAKPGDVLRFCPSGTTPLFRNTFDELLNNPLLWDASPAYIPRESVSSRWYAMRSHVTRTPQYAGASRQEIQNIAADAFDSEAEDLVFTYPLPNSVLAATEKSASGGRHGMLAFVDARPLGVSPSFLQLADSSIMVEQLVRFIDFKPPIGFNVYAQGMYGQDREVQIFDQCTIVLSLVPSDAVPLPHRSLSAPPSYHGPPQAVPVSGQTRHETGEHGPTVFAREDVAQQDPIALLDLEEPDEEESEHENIINAGFMIFTPRLVPAVPQPDASFGTVLSVPSWANHLSCVLIDTRSLDGRLFAFEIRGRLNRSSLLQQVGLGADQAVDVFLHGRVLDAVDWFQFLSGDVVQILPRDSLPPPPIALVDMLRDSEGWIYPCPSFDGPAEVAFLVLIDGGHRVVPVDTDTIQSSRAFKAEVSKLVGYSYDNVTICPAMPRIEDLAVLGQRCKTALVATEKLTKVPIPPGRMLLLRDVAWSLAPQGYADVHDLASPYQYIEPEGRTATEQSHLNTLRSFVSALGGPWLPRLPYDLQHLLQQDSDGESDQDAEDDTLAQVTCSVLAPDFTPAWYSIEIHMPATTDEVITALQPLRPDRMRSQLPQLVPVLPQPRATVATFVSVPTWSPTDQCVCFDCTRVDHRLYGTLVPEYVTLQRLLHIADFPPNLAITVWAGPDQHPVGQDEVVHTFPGMLFCFLHDGEEPQIPITLGQLLQFRSWNSPGELPEPRTIHAYGLVYYRQAQLFVSDPYLPTRHRQHIAEVTGADITRMRLYAGSPRPTDAAINGVVCKTILAVGDRHRSYVQPAWHLALLDCRLIGLSWRTVTVEGGTFNLEQVLEDLDQHAPNGWHSVILDDRRQTGHIEARPGQIFPIVFSLGDRNSRPVATEQTARDPLGEDPGEINSGPGSEPGRDEPSSTRVRGDQGQAMQQDRSSGSDSGPIHAYVSRQDQVHDSDTPVPFLVFSQEYWPELVVVRLALPTGTHGAIAAVEQARDAEDHRGRSRLIPVFPQSREKQACLIAVPVWPFEGIAVLVDNRVANGGIFAVILPRITSREALLRIAGLPDDSDHDVYLRDTPWPCTNEQVVFLSQGDLILICPNTGRPELFGGLDQFLRVDRRWDRCPSLPGDVDNLSWVLSDGTKSAAQVESDAFAANSNTVAQCLDLPPGQFTLVPASPPINDHARTGIVSANVLVACDTADYQPERVNERTPFILDLRPILLYISFAYAEDATVDVSALGRRLAVRCPPGFHLRLYGGQYFRDMGNHYRTVRPGEVLKA</sequence>
<accession>A0A812RGN4</accession>
<evidence type="ECO:0000313" key="3">
    <source>
        <dbReference type="Proteomes" id="UP000601435"/>
    </source>
</evidence>
<dbReference type="Proteomes" id="UP000601435">
    <property type="component" value="Unassembled WGS sequence"/>
</dbReference>
<keyword evidence="3" id="KW-1185">Reference proteome</keyword>
<evidence type="ECO:0000313" key="2">
    <source>
        <dbReference type="EMBL" id="CAE7438579.1"/>
    </source>
</evidence>
<reference evidence="2" key="1">
    <citation type="submission" date="2021-02" db="EMBL/GenBank/DDBJ databases">
        <authorList>
            <person name="Dougan E. K."/>
            <person name="Rhodes N."/>
            <person name="Thang M."/>
            <person name="Chan C."/>
        </authorList>
    </citation>
    <scope>NUCLEOTIDE SEQUENCE</scope>
</reference>
<organism evidence="2 3">
    <name type="scientific">Symbiodinium necroappetens</name>
    <dbReference type="NCBI Taxonomy" id="1628268"/>
    <lineage>
        <taxon>Eukaryota</taxon>
        <taxon>Sar</taxon>
        <taxon>Alveolata</taxon>
        <taxon>Dinophyceae</taxon>
        <taxon>Suessiales</taxon>
        <taxon>Symbiodiniaceae</taxon>
        <taxon>Symbiodinium</taxon>
    </lineage>
</organism>
<name>A0A812RGN4_9DINO</name>
<evidence type="ECO:0000256" key="1">
    <source>
        <dbReference type="SAM" id="MobiDB-lite"/>
    </source>
</evidence>